<feature type="compositionally biased region" description="Low complexity" evidence="2">
    <location>
        <begin position="1"/>
        <end position="11"/>
    </location>
</feature>
<dbReference type="Gene3D" id="3.40.50.720">
    <property type="entry name" value="NAD(P)-binding Rossmann-like Domain"/>
    <property type="match status" value="1"/>
</dbReference>
<dbReference type="Pfam" id="PF00106">
    <property type="entry name" value="adh_short"/>
    <property type="match status" value="1"/>
</dbReference>
<keyword evidence="4" id="KW-1185">Reference proteome</keyword>
<evidence type="ECO:0000313" key="3">
    <source>
        <dbReference type="EMBL" id="KAK3904891.1"/>
    </source>
</evidence>
<name>A0AAN6MPU8_9PEZI</name>
<dbReference type="InterPro" id="IPR002347">
    <property type="entry name" value="SDR_fam"/>
</dbReference>
<dbReference type="PANTHER" id="PTHR43157">
    <property type="entry name" value="PHOSPHATIDYLINOSITOL-GLYCAN BIOSYNTHESIS CLASS F PROTEIN-RELATED"/>
    <property type="match status" value="1"/>
</dbReference>
<gene>
    <name evidence="3" type="ORF">C8A05DRAFT_42095</name>
</gene>
<evidence type="ECO:0000256" key="2">
    <source>
        <dbReference type="SAM" id="MobiDB-lite"/>
    </source>
</evidence>
<accession>A0AAN6MPU8</accession>
<organism evidence="3 4">
    <name type="scientific">Staphylotrichum tortipilum</name>
    <dbReference type="NCBI Taxonomy" id="2831512"/>
    <lineage>
        <taxon>Eukaryota</taxon>
        <taxon>Fungi</taxon>
        <taxon>Dikarya</taxon>
        <taxon>Ascomycota</taxon>
        <taxon>Pezizomycotina</taxon>
        <taxon>Sordariomycetes</taxon>
        <taxon>Sordariomycetidae</taxon>
        <taxon>Sordariales</taxon>
        <taxon>Chaetomiaceae</taxon>
        <taxon>Staphylotrichum</taxon>
    </lineage>
</organism>
<feature type="region of interest" description="Disordered" evidence="2">
    <location>
        <begin position="1"/>
        <end position="20"/>
    </location>
</feature>
<evidence type="ECO:0000313" key="4">
    <source>
        <dbReference type="Proteomes" id="UP001303889"/>
    </source>
</evidence>
<dbReference type="InterPro" id="IPR036291">
    <property type="entry name" value="NAD(P)-bd_dom_sf"/>
</dbReference>
<dbReference type="PANTHER" id="PTHR43157:SF35">
    <property type="entry name" value="DEHYDROGENASE_REDUCTASE FAMILY PROTEIN, PUTATIVE-RELATED"/>
    <property type="match status" value="1"/>
</dbReference>
<dbReference type="PRINTS" id="PR00081">
    <property type="entry name" value="GDHRDH"/>
</dbReference>
<dbReference type="AlphaFoldDB" id="A0AAN6MPU8"/>
<evidence type="ECO:0000256" key="1">
    <source>
        <dbReference type="ARBA" id="ARBA00023002"/>
    </source>
</evidence>
<dbReference type="SUPFAM" id="SSF51735">
    <property type="entry name" value="NAD(P)-binding Rossmann-fold domains"/>
    <property type="match status" value="1"/>
</dbReference>
<comment type="caution">
    <text evidence="3">The sequence shown here is derived from an EMBL/GenBank/DDBJ whole genome shotgun (WGS) entry which is preliminary data.</text>
</comment>
<sequence>MAAPTTTTTTPSPIPRDPPFSLTLHPNPSPGRIFLRSQFLARRPPLPPSVSLAGQSALITGASTGLGLRASRQLLALGLSRLILAVRDPTRAEGVAGELRGEFPGARVEVWEVEMGRYESVVGLVGRVEGEFNKRGERLHVVVLNAGMAAAEFERSEETGHERVVQVNYLGTVLLAVLLLPLLRDRTGARPGRLTIVSSGGVFNAKLPNRGARPFLESFDDEEALPWDPTERYFASKVLGMLFFVRLLEYLPPADELIVNLVDPGFCKGTELHRESTGAAKTVFSLAKTLTGRSLEDGASTYVDAAVIKGKESHGCFVMDWKIFPFYYAVYEPEGAELMDTLFEETMAELEFAGVRNILEGIKAEAGGK</sequence>
<reference evidence="3" key="2">
    <citation type="submission" date="2023-05" db="EMBL/GenBank/DDBJ databases">
        <authorList>
            <consortium name="Lawrence Berkeley National Laboratory"/>
            <person name="Steindorff A."/>
            <person name="Hensen N."/>
            <person name="Bonometti L."/>
            <person name="Westerberg I."/>
            <person name="Brannstrom I.O."/>
            <person name="Guillou S."/>
            <person name="Cros-Aarteil S."/>
            <person name="Calhoun S."/>
            <person name="Haridas S."/>
            <person name="Kuo A."/>
            <person name="Mondo S."/>
            <person name="Pangilinan J."/>
            <person name="Riley R."/>
            <person name="Labutti K."/>
            <person name="Andreopoulos B."/>
            <person name="Lipzen A."/>
            <person name="Chen C."/>
            <person name="Yanf M."/>
            <person name="Daum C."/>
            <person name="Ng V."/>
            <person name="Clum A."/>
            <person name="Ohm R."/>
            <person name="Martin F."/>
            <person name="Silar P."/>
            <person name="Natvig D."/>
            <person name="Lalanne C."/>
            <person name="Gautier V."/>
            <person name="Ament-Velasquez S.L."/>
            <person name="Kruys A."/>
            <person name="Hutchinson M.I."/>
            <person name="Powell A.J."/>
            <person name="Barry K."/>
            <person name="Miller A.N."/>
            <person name="Grigoriev I.V."/>
            <person name="Debuchy R."/>
            <person name="Gladieux P."/>
            <person name="Thoren M.H."/>
            <person name="Johannesson H."/>
        </authorList>
    </citation>
    <scope>NUCLEOTIDE SEQUENCE</scope>
    <source>
        <strain evidence="3">CBS 103.79</strain>
    </source>
</reference>
<protein>
    <submittedName>
        <fullName evidence="3">Uncharacterized protein</fullName>
    </submittedName>
</protein>
<dbReference type="Proteomes" id="UP001303889">
    <property type="component" value="Unassembled WGS sequence"/>
</dbReference>
<dbReference type="GO" id="GO:0016491">
    <property type="term" value="F:oxidoreductase activity"/>
    <property type="evidence" value="ECO:0007669"/>
    <property type="project" value="UniProtKB-KW"/>
</dbReference>
<keyword evidence="1" id="KW-0560">Oxidoreductase</keyword>
<dbReference type="EMBL" id="MU855379">
    <property type="protein sequence ID" value="KAK3904891.1"/>
    <property type="molecule type" value="Genomic_DNA"/>
</dbReference>
<reference evidence="3" key="1">
    <citation type="journal article" date="2023" name="Mol. Phylogenet. Evol.">
        <title>Genome-scale phylogeny and comparative genomics of the fungal order Sordariales.</title>
        <authorList>
            <person name="Hensen N."/>
            <person name="Bonometti L."/>
            <person name="Westerberg I."/>
            <person name="Brannstrom I.O."/>
            <person name="Guillou S."/>
            <person name="Cros-Aarteil S."/>
            <person name="Calhoun S."/>
            <person name="Haridas S."/>
            <person name="Kuo A."/>
            <person name="Mondo S."/>
            <person name="Pangilinan J."/>
            <person name="Riley R."/>
            <person name="LaButti K."/>
            <person name="Andreopoulos B."/>
            <person name="Lipzen A."/>
            <person name="Chen C."/>
            <person name="Yan M."/>
            <person name="Daum C."/>
            <person name="Ng V."/>
            <person name="Clum A."/>
            <person name="Steindorff A."/>
            <person name="Ohm R.A."/>
            <person name="Martin F."/>
            <person name="Silar P."/>
            <person name="Natvig D.O."/>
            <person name="Lalanne C."/>
            <person name="Gautier V."/>
            <person name="Ament-Velasquez S.L."/>
            <person name="Kruys A."/>
            <person name="Hutchinson M.I."/>
            <person name="Powell A.J."/>
            <person name="Barry K."/>
            <person name="Miller A.N."/>
            <person name="Grigoriev I.V."/>
            <person name="Debuchy R."/>
            <person name="Gladieux P."/>
            <person name="Hiltunen Thoren M."/>
            <person name="Johannesson H."/>
        </authorList>
    </citation>
    <scope>NUCLEOTIDE SEQUENCE</scope>
    <source>
        <strain evidence="3">CBS 103.79</strain>
    </source>
</reference>
<proteinExistence type="predicted"/>